<evidence type="ECO:0000313" key="2">
    <source>
        <dbReference type="Ensembl" id="ENSBGRP00000023888.1"/>
    </source>
</evidence>
<dbReference type="PANTHER" id="PTHR22740">
    <property type="entry name" value="PROTEIN KRBA1"/>
    <property type="match status" value="1"/>
</dbReference>
<dbReference type="Proteomes" id="UP000694520">
    <property type="component" value="Chromosome 4"/>
</dbReference>
<feature type="region of interest" description="Disordered" evidence="1">
    <location>
        <begin position="622"/>
        <end position="775"/>
    </location>
</feature>
<feature type="compositionally biased region" description="Basic residues" evidence="1">
    <location>
        <begin position="840"/>
        <end position="859"/>
    </location>
</feature>
<feature type="compositionally biased region" description="Basic and acidic residues" evidence="1">
    <location>
        <begin position="644"/>
        <end position="664"/>
    </location>
</feature>
<feature type="compositionally biased region" description="Low complexity" evidence="1">
    <location>
        <begin position="632"/>
        <end position="641"/>
    </location>
</feature>
<feature type="compositionally biased region" description="Polar residues" evidence="1">
    <location>
        <begin position="897"/>
        <end position="910"/>
    </location>
</feature>
<reference evidence="2" key="1">
    <citation type="submission" date="2019-05" db="EMBL/GenBank/DDBJ databases">
        <authorList>
            <person name="Zhang S."/>
            <person name="Liu J."/>
        </authorList>
    </citation>
    <scope>NUCLEOTIDE SEQUENCE [LARGE SCALE GENOMIC DNA]</scope>
</reference>
<feature type="region of interest" description="Disordered" evidence="1">
    <location>
        <begin position="812"/>
        <end position="1031"/>
    </location>
</feature>
<feature type="compositionally biased region" description="Low complexity" evidence="1">
    <location>
        <begin position="755"/>
        <end position="765"/>
    </location>
</feature>
<feature type="compositionally biased region" description="Pro residues" evidence="1">
    <location>
        <begin position="744"/>
        <end position="754"/>
    </location>
</feature>
<feature type="region of interest" description="Disordered" evidence="1">
    <location>
        <begin position="275"/>
        <end position="359"/>
    </location>
</feature>
<name>A0A8C0ADE2_BOSMU</name>
<keyword evidence="3" id="KW-1185">Reference proteome</keyword>
<evidence type="ECO:0000313" key="3">
    <source>
        <dbReference type="Proteomes" id="UP000694520"/>
    </source>
</evidence>
<sequence length="1031" mass="105098">MRENYDTLASLGTAEPLPLSAFLSPSEPGGAVGARSRAGDRQEPPQGGGPLGGTPQHSLHLSALVQLVQEIPEFLFGEGSPESSGGASLDGVAVSSQAVTEDTCPLRDLLRCLPDTPVGLLGLAATPSGSSSSSTPGAGGPGSPLPIRWGAGGEASCGPHLGPPDGPTWQMASLWSWVGNLTAAGLAGAVSISPGHSPLQGLINCLKEILEPGPQGPEGPRSSPPPPAPSLGASQLTRAELGPGGPPWAVKTEAASGDCPLQSLLNCLKEIPEARDRHPSPLGASDPRLQEDPGAWKRNSGGLRPLQTPPPGPGPGAGSMLSAVKVEDSWPQGPLEPTSCQLSKQPHGPSAANGPEMVTGHLPVPAGSASSSPLEALEACLRGIPLSGSLPPQPPASSWSRSPQPGDPGSQRPELPRLGPHSKEVVIGPLPALGLQGCMRDSPALPLGSQGTPSSFSSSSSSDGDLDFQSPERSQGHRPGKGSPVGSSPLQGLENCLREIPEPRLQPAWPCSSAGDGGPRRAEPRNWAAGMEGLRGEACEPAHLGQRGGDVPARSLRLASPQALASGALPTCSPRGPRDLGAARPGQWRWLRDGPATKPSPLHCLENSLKGILPGGPLRFACLAGLGPSPRSSSSSSISSSEGEDPRPEPELWQHPLQERDHLPSSKGLGTLSPQCGSPRAGCSPGEGSRRREPGHRCDFSAGEPGVSGGGERPTAGEESRGLGPGDGRPGVTGELGLPRPPKEPLPGGVPQPAPAAAVPGALPGTSPRPPCPCGASLQQELHSLGAALSEKLDRLAGALAGLAQEVAAVRTQVDRLGRRPPGAGPKGLPRGPRLSSGPAHRHLPYWRHKGPPRPRPKILRGGPAEGCRAGDLSSGLSSGRLRRVPPDTPSAEPPGTGSSPPWQPHSSACSGPAVQTVRHPLGHPEARQSPPPLSLPAAPPPQVAAPVGTAEAEPRGVVAAPPRIPRWPKDPGGVLVGLQRALEGEQWGGELRDPAWGPPSRHLHGLSPTEGAPPPATSPPSSRTFPTLRP</sequence>
<feature type="compositionally biased region" description="Low complexity" evidence="1">
    <location>
        <begin position="871"/>
        <end position="880"/>
    </location>
</feature>
<dbReference type="PANTHER" id="PTHR22740:SF3">
    <property type="entry name" value="PROTEIN KRBA1"/>
    <property type="match status" value="1"/>
</dbReference>
<dbReference type="GeneTree" id="ENSGT00390000006211"/>
<proteinExistence type="predicted"/>
<dbReference type="AlphaFoldDB" id="A0A8C0ADE2"/>
<dbReference type="Pfam" id="PF15287">
    <property type="entry name" value="KRBA1"/>
    <property type="match status" value="5"/>
</dbReference>
<feature type="region of interest" description="Disordered" evidence="1">
    <location>
        <begin position="566"/>
        <end position="602"/>
    </location>
</feature>
<evidence type="ECO:0000256" key="1">
    <source>
        <dbReference type="SAM" id="MobiDB-lite"/>
    </source>
</evidence>
<gene>
    <name evidence="2" type="primary">KRBA1</name>
</gene>
<feature type="region of interest" description="Disordered" evidence="1">
    <location>
        <begin position="384"/>
        <end position="526"/>
    </location>
</feature>
<feature type="region of interest" description="Disordered" evidence="1">
    <location>
        <begin position="16"/>
        <end position="57"/>
    </location>
</feature>
<protein>
    <submittedName>
        <fullName evidence="2">KRAB-A domain containing 1</fullName>
    </submittedName>
</protein>
<dbReference type="SMART" id="SM01258">
    <property type="entry name" value="KRBA1"/>
    <property type="match status" value="6"/>
</dbReference>
<feature type="region of interest" description="Disordered" evidence="1">
    <location>
        <begin position="209"/>
        <end position="253"/>
    </location>
</feature>
<reference evidence="2" key="2">
    <citation type="submission" date="2025-08" db="UniProtKB">
        <authorList>
            <consortium name="Ensembl"/>
        </authorList>
    </citation>
    <scope>IDENTIFICATION</scope>
</reference>
<dbReference type="Ensembl" id="ENSBGRT00000027541.1">
    <property type="protein sequence ID" value="ENSBGRP00000023888.1"/>
    <property type="gene ID" value="ENSBGRG00000014965.1"/>
</dbReference>
<accession>A0A8C0ADE2</accession>
<feature type="compositionally biased region" description="Low complexity" evidence="1">
    <location>
        <begin position="1020"/>
        <end position="1031"/>
    </location>
</feature>
<feature type="compositionally biased region" description="Pro residues" evidence="1">
    <location>
        <begin position="214"/>
        <end position="229"/>
    </location>
</feature>
<feature type="compositionally biased region" description="Pro residues" evidence="1">
    <location>
        <begin position="930"/>
        <end position="944"/>
    </location>
</feature>
<feature type="compositionally biased region" description="Low complexity" evidence="1">
    <location>
        <begin position="123"/>
        <end position="136"/>
    </location>
</feature>
<feature type="region of interest" description="Disordered" evidence="1">
    <location>
        <begin position="123"/>
        <end position="164"/>
    </location>
</feature>
<feature type="compositionally biased region" description="Basic and acidic residues" evidence="1">
    <location>
        <begin position="688"/>
        <end position="699"/>
    </location>
</feature>
<dbReference type="InterPro" id="IPR029317">
    <property type="entry name" value="KRBA1_rpt"/>
</dbReference>
<organism evidence="2 3">
    <name type="scientific">Bos mutus grunniens</name>
    <name type="common">Wild yak</name>
    <name type="synonym">Bos grunniens</name>
    <dbReference type="NCBI Taxonomy" id="30521"/>
    <lineage>
        <taxon>Eukaryota</taxon>
        <taxon>Metazoa</taxon>
        <taxon>Chordata</taxon>
        <taxon>Craniata</taxon>
        <taxon>Vertebrata</taxon>
        <taxon>Euteleostomi</taxon>
        <taxon>Mammalia</taxon>
        <taxon>Eutheria</taxon>
        <taxon>Laurasiatheria</taxon>
        <taxon>Artiodactyla</taxon>
        <taxon>Ruminantia</taxon>
        <taxon>Pecora</taxon>
        <taxon>Bovidae</taxon>
        <taxon>Bovinae</taxon>
        <taxon>Bos</taxon>
    </lineage>
</organism>
<dbReference type="InterPro" id="IPR040095">
    <property type="entry name" value="KRBA1"/>
</dbReference>
<reference evidence="2" key="3">
    <citation type="submission" date="2025-09" db="UniProtKB">
        <authorList>
            <consortium name="Ensembl"/>
        </authorList>
    </citation>
    <scope>IDENTIFICATION</scope>
</reference>